<dbReference type="EMBL" id="JANHEB010000035">
    <property type="protein sequence ID" value="MCQ6287199.1"/>
    <property type="molecule type" value="Genomic_DNA"/>
</dbReference>
<proteinExistence type="predicted"/>
<reference evidence="2" key="1">
    <citation type="submission" date="2022-07" db="EMBL/GenBank/DDBJ databases">
        <title>Identification and characterization of Bacillus thuringiensis and other Bacillus cereus group isolates from spinach by whole genome sequencing.</title>
        <authorList>
            <person name="Zao X."/>
            <person name="Zervas A."/>
            <person name="Hendriks M."/>
            <person name="Rajkovic A."/>
            <person name="Van Overbeek L."/>
            <person name="Hendriksen N.B."/>
            <person name="Uyttendaele M."/>
        </authorList>
    </citation>
    <scope>NUCLEOTIDE SEQUENCE</scope>
    <source>
        <strain evidence="2">781001F-1</strain>
    </source>
</reference>
<evidence type="ECO:0000313" key="3">
    <source>
        <dbReference type="Proteomes" id="UP001204643"/>
    </source>
</evidence>
<feature type="transmembrane region" description="Helical" evidence="1">
    <location>
        <begin position="51"/>
        <end position="79"/>
    </location>
</feature>
<protein>
    <submittedName>
        <fullName evidence="2">Uncharacterized protein</fullName>
    </submittedName>
</protein>
<keyword evidence="1" id="KW-0812">Transmembrane</keyword>
<dbReference type="AlphaFoldDB" id="A0AAW5L700"/>
<dbReference type="Proteomes" id="UP001204643">
    <property type="component" value="Unassembled WGS sequence"/>
</dbReference>
<feature type="transmembrane region" description="Helical" evidence="1">
    <location>
        <begin position="12"/>
        <end position="31"/>
    </location>
</feature>
<gene>
    <name evidence="2" type="ORF">NPM19_21405</name>
</gene>
<evidence type="ECO:0000256" key="1">
    <source>
        <dbReference type="SAM" id="Phobius"/>
    </source>
</evidence>
<sequence length="81" mass="9287">MRMKSRKTDWPVFIISGGSLLLFVIAVFLNKDYVESAINNSFAFSIKYFGAFWQVLLVTTQPPFGVFFNFTSFICLPFVNT</sequence>
<keyword evidence="1" id="KW-0472">Membrane</keyword>
<keyword evidence="1" id="KW-1133">Transmembrane helix</keyword>
<feature type="non-terminal residue" evidence="2">
    <location>
        <position position="81"/>
    </location>
</feature>
<comment type="caution">
    <text evidence="2">The sequence shown here is derived from an EMBL/GenBank/DDBJ whole genome shotgun (WGS) entry which is preliminary data.</text>
</comment>
<evidence type="ECO:0000313" key="2">
    <source>
        <dbReference type="EMBL" id="MCQ6287199.1"/>
    </source>
</evidence>
<name>A0AAW5L700_BACCE</name>
<accession>A0AAW5L700</accession>
<organism evidence="2 3">
    <name type="scientific">Bacillus cereus</name>
    <dbReference type="NCBI Taxonomy" id="1396"/>
    <lineage>
        <taxon>Bacteria</taxon>
        <taxon>Bacillati</taxon>
        <taxon>Bacillota</taxon>
        <taxon>Bacilli</taxon>
        <taxon>Bacillales</taxon>
        <taxon>Bacillaceae</taxon>
        <taxon>Bacillus</taxon>
        <taxon>Bacillus cereus group</taxon>
    </lineage>
</organism>